<dbReference type="InterPro" id="IPR006043">
    <property type="entry name" value="NCS2"/>
</dbReference>
<evidence type="ECO:0000256" key="1">
    <source>
        <dbReference type="ARBA" id="ARBA00004651"/>
    </source>
</evidence>
<evidence type="ECO:0000256" key="6">
    <source>
        <dbReference type="ARBA" id="ARBA00022989"/>
    </source>
</evidence>
<keyword evidence="5 8" id="KW-0812">Transmembrane</keyword>
<dbReference type="KEGG" id="aarg:Aargi30884_20760"/>
<sequence length="451" mass="46621">MLEKIFKLKEKNTNVKTELIAGLTTFLAMAYILGVNPAILGDAGMDTHSVFMATAISAAFASVVMGLVANYPVALAPGMGVNALFAYTVVSEMGYSWQAALAAVFVSGIVFLIISVTGIRKMIINAIPVQLKLAIGAGIGFFIAFVGLKNAGIIVASSSTFVALGKFSTPTVLLATFGILITIFLVIKKVPAGVFVGMVITAIVGLIAHEAFGVSVLDSVTKAELMPALPGNAITTNFDMSTLGAFASGFGELFANPGKAFVIIFSFLFVDFFDTAGTLVAIGNKIGLVNEKGELENAEQALVADSIGTVAGAVLGTSTVTSFVESSSGVGVGGRTGLTAVTAGVLFLLSIFISPVVLSTAVSAVTAPALVVVGIMMVQQLGGVDWNDMVFTSAGFVTILVMILSYSISNGIALGFITYAVAMIAAGKIKEISPIIWVLVLIFVLYFGWLI</sequence>
<protein>
    <submittedName>
        <fullName evidence="10">Guanine permease</fullName>
    </submittedName>
</protein>
<dbReference type="GO" id="GO:0005345">
    <property type="term" value="F:purine nucleobase transmembrane transporter activity"/>
    <property type="evidence" value="ECO:0007669"/>
    <property type="project" value="TreeGrafter"/>
</dbReference>
<evidence type="ECO:0000256" key="4">
    <source>
        <dbReference type="ARBA" id="ARBA00022475"/>
    </source>
</evidence>
<evidence type="ECO:0000313" key="10">
    <source>
        <dbReference type="EMBL" id="BBK23173.1"/>
    </source>
</evidence>
<gene>
    <name evidence="10" type="ORF">Aargi30884_20760</name>
</gene>
<dbReference type="InterPro" id="IPR045018">
    <property type="entry name" value="Azg-like"/>
</dbReference>
<feature type="transmembrane region" description="Helical" evidence="9">
    <location>
        <begin position="167"/>
        <end position="187"/>
    </location>
</feature>
<feature type="transmembrane region" description="Helical" evidence="9">
    <location>
        <begin position="20"/>
        <end position="39"/>
    </location>
</feature>
<feature type="transmembrane region" description="Helical" evidence="9">
    <location>
        <begin position="194"/>
        <end position="217"/>
    </location>
</feature>
<comment type="subcellular location">
    <subcellularLocation>
        <location evidence="1 8">Cell membrane</location>
        <topology evidence="1 8">Multi-pass membrane protein</topology>
    </subcellularLocation>
</comment>
<dbReference type="Proteomes" id="UP000464754">
    <property type="component" value="Chromosome"/>
</dbReference>
<dbReference type="AlphaFoldDB" id="A0A6N4TK29"/>
<feature type="transmembrane region" description="Helical" evidence="9">
    <location>
        <begin position="260"/>
        <end position="282"/>
    </location>
</feature>
<dbReference type="InterPro" id="IPR026033">
    <property type="entry name" value="Azg-like_bact_archaea"/>
</dbReference>
<feature type="transmembrane region" description="Helical" evidence="9">
    <location>
        <begin position="131"/>
        <end position="155"/>
    </location>
</feature>
<evidence type="ECO:0000256" key="5">
    <source>
        <dbReference type="ARBA" id="ARBA00022692"/>
    </source>
</evidence>
<dbReference type="GO" id="GO:0005886">
    <property type="term" value="C:plasma membrane"/>
    <property type="evidence" value="ECO:0007669"/>
    <property type="project" value="UniProtKB-SubCell"/>
</dbReference>
<feature type="transmembrane region" description="Helical" evidence="9">
    <location>
        <begin position="394"/>
        <end position="420"/>
    </location>
</feature>
<dbReference type="RefSeq" id="WP_115716313.1">
    <property type="nucleotide sequence ID" value="NZ_AP019695.1"/>
</dbReference>
<feature type="transmembrane region" description="Helical" evidence="9">
    <location>
        <begin position="51"/>
        <end position="75"/>
    </location>
</feature>
<evidence type="ECO:0000256" key="8">
    <source>
        <dbReference type="PIRNR" id="PIRNR005353"/>
    </source>
</evidence>
<evidence type="ECO:0000256" key="9">
    <source>
        <dbReference type="SAM" id="Phobius"/>
    </source>
</evidence>
<accession>A0A6N4TK29</accession>
<feature type="transmembrane region" description="Helical" evidence="9">
    <location>
        <begin position="95"/>
        <end position="119"/>
    </location>
</feature>
<keyword evidence="11" id="KW-1185">Reference proteome</keyword>
<evidence type="ECO:0000313" key="11">
    <source>
        <dbReference type="Proteomes" id="UP000464754"/>
    </source>
</evidence>
<keyword evidence="7 8" id="KW-0472">Membrane</keyword>
<evidence type="ECO:0000256" key="2">
    <source>
        <dbReference type="ARBA" id="ARBA00005697"/>
    </source>
</evidence>
<name>A0A6N4TK29_9FIRM</name>
<dbReference type="PANTHER" id="PTHR43337">
    <property type="entry name" value="XANTHINE/URACIL PERMEASE C887.17-RELATED"/>
    <property type="match status" value="1"/>
</dbReference>
<evidence type="ECO:0000256" key="3">
    <source>
        <dbReference type="ARBA" id="ARBA00022448"/>
    </source>
</evidence>
<feature type="transmembrane region" description="Helical" evidence="9">
    <location>
        <begin position="365"/>
        <end position="382"/>
    </location>
</feature>
<dbReference type="PANTHER" id="PTHR43337:SF1">
    <property type="entry name" value="XANTHINE_URACIL PERMEASE C887.17-RELATED"/>
    <property type="match status" value="1"/>
</dbReference>
<dbReference type="Pfam" id="PF00860">
    <property type="entry name" value="Xan_ur_permease"/>
    <property type="match status" value="1"/>
</dbReference>
<reference evidence="11" key="1">
    <citation type="submission" date="2019-05" db="EMBL/GenBank/DDBJ databases">
        <title>Complete genome sequencing of Absiella argi strain JCM 30884.</title>
        <authorList>
            <person name="Sakamoto M."/>
            <person name="Murakami T."/>
            <person name="Mori H."/>
        </authorList>
    </citation>
    <scope>NUCLEOTIDE SEQUENCE [LARGE SCALE GENOMIC DNA]</scope>
    <source>
        <strain evidence="11">JCM 30884</strain>
    </source>
</reference>
<comment type="similarity">
    <text evidence="2 8">Belongs to the nucleobase:cation symporter-2 (NCS2) (TC 2.A.40) family. Azg-like subfamily.</text>
</comment>
<keyword evidence="4 8" id="KW-1003">Cell membrane</keyword>
<feature type="transmembrane region" description="Helical" evidence="9">
    <location>
        <begin position="432"/>
        <end position="449"/>
    </location>
</feature>
<keyword evidence="6 8" id="KW-1133">Transmembrane helix</keyword>
<keyword evidence="3 8" id="KW-0813">Transport</keyword>
<proteinExistence type="inferred from homology"/>
<dbReference type="PIRSF" id="PIRSF005353">
    <property type="entry name" value="PbuG"/>
    <property type="match status" value="1"/>
</dbReference>
<organism evidence="10 11">
    <name type="scientific">Amedibacterium intestinale</name>
    <dbReference type="NCBI Taxonomy" id="2583452"/>
    <lineage>
        <taxon>Bacteria</taxon>
        <taxon>Bacillati</taxon>
        <taxon>Bacillota</taxon>
        <taxon>Erysipelotrichia</taxon>
        <taxon>Erysipelotrichales</taxon>
        <taxon>Erysipelotrichaceae</taxon>
        <taxon>Amedibacterium</taxon>
    </lineage>
</organism>
<feature type="transmembrane region" description="Helical" evidence="9">
    <location>
        <begin position="336"/>
        <end position="358"/>
    </location>
</feature>
<dbReference type="EMBL" id="AP019695">
    <property type="protein sequence ID" value="BBK23173.1"/>
    <property type="molecule type" value="Genomic_DNA"/>
</dbReference>
<feature type="transmembrane region" description="Helical" evidence="9">
    <location>
        <begin position="302"/>
        <end position="324"/>
    </location>
</feature>
<evidence type="ECO:0000256" key="7">
    <source>
        <dbReference type="ARBA" id="ARBA00023136"/>
    </source>
</evidence>